<dbReference type="InterPro" id="IPR004130">
    <property type="entry name" value="Gpn"/>
</dbReference>
<proteinExistence type="inferred from homology"/>
<dbReference type="Pfam" id="PF03029">
    <property type="entry name" value="ATP_bind_1"/>
    <property type="match status" value="1"/>
</dbReference>
<dbReference type="eggNOG" id="KOG1532">
    <property type="taxonomic scope" value="Eukaryota"/>
</dbReference>
<organism evidence="7 8">
    <name type="scientific">Rhodnius prolixus</name>
    <name type="common">Triatomid bug</name>
    <dbReference type="NCBI Taxonomy" id="13249"/>
    <lineage>
        <taxon>Eukaryota</taxon>
        <taxon>Metazoa</taxon>
        <taxon>Ecdysozoa</taxon>
        <taxon>Arthropoda</taxon>
        <taxon>Hexapoda</taxon>
        <taxon>Insecta</taxon>
        <taxon>Pterygota</taxon>
        <taxon>Neoptera</taxon>
        <taxon>Paraneoptera</taxon>
        <taxon>Hemiptera</taxon>
        <taxon>Heteroptera</taxon>
        <taxon>Panheteroptera</taxon>
        <taxon>Cimicomorpha</taxon>
        <taxon>Reduviidae</taxon>
        <taxon>Triatominae</taxon>
        <taxon>Rhodnius</taxon>
    </lineage>
</organism>
<evidence type="ECO:0000313" key="7">
    <source>
        <dbReference type="EnsemblMetazoa" id="RPRC011124-PA"/>
    </source>
</evidence>
<name>T1I4A5_RHOPR</name>
<evidence type="ECO:0000256" key="2">
    <source>
        <dbReference type="ARBA" id="ARBA00022741"/>
    </source>
</evidence>
<comment type="subunit">
    <text evidence="5">Binds to RNA polymerase II.</text>
</comment>
<feature type="compositionally biased region" description="Basic residues" evidence="6">
    <location>
        <begin position="143"/>
        <end position="152"/>
    </location>
</feature>
<dbReference type="EnsemblMetazoa" id="RPRC011124-RA">
    <property type="protein sequence ID" value="RPRC011124-PA"/>
    <property type="gene ID" value="RPRC011124"/>
</dbReference>
<evidence type="ECO:0000256" key="4">
    <source>
        <dbReference type="ARBA" id="ARBA00023134"/>
    </source>
</evidence>
<reference evidence="7" key="1">
    <citation type="submission" date="2015-05" db="UniProtKB">
        <authorList>
            <consortium name="EnsemblMetazoa"/>
        </authorList>
    </citation>
    <scope>IDENTIFICATION</scope>
</reference>
<dbReference type="STRING" id="13249.T1I4A5"/>
<keyword evidence="8" id="KW-1185">Reference proteome</keyword>
<evidence type="ECO:0000256" key="5">
    <source>
        <dbReference type="RuleBase" id="RU365059"/>
    </source>
</evidence>
<dbReference type="VEuPathDB" id="VectorBase:RPRC011124"/>
<dbReference type="EC" id="3.6.5.-" evidence="5"/>
<dbReference type="GO" id="GO:0005634">
    <property type="term" value="C:nucleus"/>
    <property type="evidence" value="ECO:0007669"/>
    <property type="project" value="UniProtKB-SubCell"/>
</dbReference>
<dbReference type="PROSITE" id="PS51257">
    <property type="entry name" value="PROKAR_LIPOPROTEIN"/>
    <property type="match status" value="1"/>
</dbReference>
<accession>T1I4A5</accession>
<keyword evidence="2 5" id="KW-0547">Nucleotide-binding</keyword>
<dbReference type="GO" id="GO:0005525">
    <property type="term" value="F:GTP binding"/>
    <property type="evidence" value="ECO:0007669"/>
    <property type="project" value="UniProtKB-KW"/>
</dbReference>
<dbReference type="InterPro" id="IPR027417">
    <property type="entry name" value="P-loop_NTPase"/>
</dbReference>
<dbReference type="HOGENOM" id="CLU_1724580_0_0_1"/>
<comment type="subcellular location">
    <subcellularLocation>
        <location evidence="5">Cytoplasm</location>
    </subcellularLocation>
    <subcellularLocation>
        <location evidence="5">Nucleus</location>
    </subcellularLocation>
</comment>
<dbReference type="AlphaFoldDB" id="T1I4A5"/>
<evidence type="ECO:0000256" key="3">
    <source>
        <dbReference type="ARBA" id="ARBA00022801"/>
    </source>
</evidence>
<dbReference type="Proteomes" id="UP000015103">
    <property type="component" value="Unassembled WGS sequence"/>
</dbReference>
<sequence length="152" mass="17522">MDTVRSVNPVTFMSNMLYACSILYKTRLPFIVVMNKTDVVAHDFAIDWMTDFESFDEALENETSYVSNLTRSMALALDEFYSDLRVAGVSSVTGQGFQTLYSLLDEAEKEFEEVYNRVKLEEAENKKKRNRNSSNHCGPRAGSKTHYRNIYR</sequence>
<protein>
    <recommendedName>
        <fullName evidence="5">GPN-loop GTPase</fullName>
        <ecNumber evidence="5">3.6.5.-</ecNumber>
    </recommendedName>
</protein>
<comment type="similarity">
    <text evidence="1 5">Belongs to the GPN-loop GTPase family.</text>
</comment>
<dbReference type="GO" id="GO:0005737">
    <property type="term" value="C:cytoplasm"/>
    <property type="evidence" value="ECO:0007669"/>
    <property type="project" value="UniProtKB-SubCell"/>
</dbReference>
<evidence type="ECO:0000256" key="6">
    <source>
        <dbReference type="SAM" id="MobiDB-lite"/>
    </source>
</evidence>
<dbReference type="GO" id="GO:0003924">
    <property type="term" value="F:GTPase activity"/>
    <property type="evidence" value="ECO:0007669"/>
    <property type="project" value="TreeGrafter"/>
</dbReference>
<feature type="region of interest" description="Disordered" evidence="6">
    <location>
        <begin position="124"/>
        <end position="152"/>
    </location>
</feature>
<dbReference type="Gene3D" id="3.40.50.300">
    <property type="entry name" value="P-loop containing nucleotide triphosphate hydrolases"/>
    <property type="match status" value="1"/>
</dbReference>
<keyword evidence="3 5" id="KW-0378">Hydrolase</keyword>
<dbReference type="InParanoid" id="T1I4A5"/>
<evidence type="ECO:0000256" key="1">
    <source>
        <dbReference type="ARBA" id="ARBA00005290"/>
    </source>
</evidence>
<dbReference type="EMBL" id="ACPB03017457">
    <property type="status" value="NOT_ANNOTATED_CDS"/>
    <property type="molecule type" value="Genomic_DNA"/>
</dbReference>
<dbReference type="PANTHER" id="PTHR21231:SF8">
    <property type="entry name" value="GPN-LOOP GTPASE 1"/>
    <property type="match status" value="1"/>
</dbReference>
<keyword evidence="4 5" id="KW-0342">GTP-binding</keyword>
<keyword evidence="5" id="KW-0963">Cytoplasm</keyword>
<dbReference type="PANTHER" id="PTHR21231">
    <property type="entry name" value="XPA-BINDING PROTEIN 1-RELATED"/>
    <property type="match status" value="1"/>
</dbReference>
<dbReference type="OMA" id="GSTHVEW"/>
<dbReference type="SUPFAM" id="SSF52540">
    <property type="entry name" value="P-loop containing nucleoside triphosphate hydrolases"/>
    <property type="match status" value="1"/>
</dbReference>
<comment type="function">
    <text evidence="5">Small GTPase required for proper nuclear import of RNA polymerase II (RNAPII). May act at an RNAP assembly step prior to nuclear import.</text>
</comment>
<evidence type="ECO:0000313" key="8">
    <source>
        <dbReference type="Proteomes" id="UP000015103"/>
    </source>
</evidence>